<keyword evidence="2" id="KW-1185">Reference proteome</keyword>
<evidence type="ECO:0000313" key="1">
    <source>
        <dbReference type="EMBL" id="KAI1855908.1"/>
    </source>
</evidence>
<organism evidence="1 2">
    <name type="scientific">Neoarthrinium moseri</name>
    <dbReference type="NCBI Taxonomy" id="1658444"/>
    <lineage>
        <taxon>Eukaryota</taxon>
        <taxon>Fungi</taxon>
        <taxon>Dikarya</taxon>
        <taxon>Ascomycota</taxon>
        <taxon>Pezizomycotina</taxon>
        <taxon>Sordariomycetes</taxon>
        <taxon>Xylariomycetidae</taxon>
        <taxon>Amphisphaeriales</taxon>
        <taxon>Apiosporaceae</taxon>
        <taxon>Neoarthrinium</taxon>
    </lineage>
</organism>
<sequence>MTDSDRPALRNVGYNWLFEACQTNKKRWFWFCLDKLRLFTDVRDPGPDISGRWTVHVKAIIQTVDAKYTYTLDETWGMLEGELLIKVEGPLSMGAAMFRSSAHPWFCVLFTANPSTPTCTVWSLTEAKAFMLKLKALQPGGGLTFHEEDELKFPLQFMNALRLNKGSLLVLGTLPVYK</sequence>
<dbReference type="AlphaFoldDB" id="A0A9P9WAY8"/>
<comment type="caution">
    <text evidence="1">The sequence shown here is derived from an EMBL/GenBank/DDBJ whole genome shotgun (WGS) entry which is preliminary data.</text>
</comment>
<gene>
    <name evidence="1" type="ORF">JX265_011991</name>
</gene>
<accession>A0A9P9WAY8</accession>
<protein>
    <submittedName>
        <fullName evidence="1">Uncharacterized protein</fullName>
    </submittedName>
</protein>
<dbReference type="Proteomes" id="UP000829685">
    <property type="component" value="Unassembled WGS sequence"/>
</dbReference>
<proteinExistence type="predicted"/>
<dbReference type="EMBL" id="JAFIMR010000048">
    <property type="protein sequence ID" value="KAI1855908.1"/>
    <property type="molecule type" value="Genomic_DNA"/>
</dbReference>
<reference evidence="1" key="1">
    <citation type="submission" date="2021-03" db="EMBL/GenBank/DDBJ databases">
        <title>Revisited historic fungal species revealed as producer of novel bioactive compounds through whole genome sequencing and comparative genomics.</title>
        <authorList>
            <person name="Vignolle G.A."/>
            <person name="Hochenegger N."/>
            <person name="Mach R.L."/>
            <person name="Mach-Aigner A.R."/>
            <person name="Javad Rahimi M."/>
            <person name="Salim K.A."/>
            <person name="Chan C.M."/>
            <person name="Lim L.B.L."/>
            <person name="Cai F."/>
            <person name="Druzhinina I.S."/>
            <person name="U'Ren J.M."/>
            <person name="Derntl C."/>
        </authorList>
    </citation>
    <scope>NUCLEOTIDE SEQUENCE</scope>
    <source>
        <strain evidence="1">TUCIM 5799</strain>
    </source>
</reference>
<evidence type="ECO:0000313" key="2">
    <source>
        <dbReference type="Proteomes" id="UP000829685"/>
    </source>
</evidence>
<name>A0A9P9WAY8_9PEZI</name>